<organism evidence="2 3">
    <name type="scientific">Trypanosoma equiperdum</name>
    <dbReference type="NCBI Taxonomy" id="5694"/>
    <lineage>
        <taxon>Eukaryota</taxon>
        <taxon>Discoba</taxon>
        <taxon>Euglenozoa</taxon>
        <taxon>Kinetoplastea</taxon>
        <taxon>Metakinetoplastina</taxon>
        <taxon>Trypanosomatida</taxon>
        <taxon>Trypanosomatidae</taxon>
        <taxon>Trypanosoma</taxon>
    </lineage>
</organism>
<reference evidence="2" key="1">
    <citation type="submission" date="2016-09" db="EMBL/GenBank/DDBJ databases">
        <authorList>
            <person name="Hebert L."/>
            <person name="Moumen B."/>
        </authorList>
    </citation>
    <scope>NUCLEOTIDE SEQUENCE [LARGE SCALE GENOMIC DNA]</scope>
    <source>
        <strain evidence="2">OVI</strain>
    </source>
</reference>
<dbReference type="EMBL" id="CZPT02001506">
    <property type="protein sequence ID" value="SCU70665.1"/>
    <property type="molecule type" value="Genomic_DNA"/>
</dbReference>
<dbReference type="Proteomes" id="UP000195570">
    <property type="component" value="Unassembled WGS sequence"/>
</dbReference>
<evidence type="ECO:0000313" key="2">
    <source>
        <dbReference type="EMBL" id="SCU70665.1"/>
    </source>
</evidence>
<dbReference type="VEuPathDB" id="TriTrypDB:TEOVI_000223900"/>
<dbReference type="GO" id="GO:0090090">
    <property type="term" value="P:negative regulation of canonical Wnt signaling pathway"/>
    <property type="evidence" value="ECO:0007669"/>
    <property type="project" value="InterPro"/>
</dbReference>
<evidence type="ECO:0008006" key="4">
    <source>
        <dbReference type="Google" id="ProtNLM"/>
    </source>
</evidence>
<accession>A0A1G4IF03</accession>
<sequence>MGMRRSRSAEQTARALLSSAVRYDTWECNTAAEGATDGVLTLQVNWDPLPSEPPFQDVVALRMTLFDVATSHFVGATYDVPRGDEREPVLFQGRPNDVVLAVEILIPAPLPDAVLRRQALFWGYVELSAMASSTSVKLYRGSAHVLTLGRKAWPASEGEEHTITFSAVIIEDDTTRQLLTRLVPTGVMVPRSFVDDCPQASTDIFRCVLQNIYIVPTADDDEWRDSSAEWRIAVVAHNGYRQLGQGAEVSLVFRDGSKPSNVSEFSDSLSLSLSSLPVKSEQIELKEQLLHSATPLEIDGLPVHSATSLVLAIRRKREIDDDFRVLGFCVFPLCVMPMKDCDVRIENLPTLQGPFSCRDQRMLMLEPTSPYGKLPVVVTLVVGYYDTGVVDTVADVSRPGVRGEGRLGRRRGRLGDEGDGVSAAEGEGKTTLLSITEGAKLIPTPFDMRRRQMEILSTADALAPVAAADKRHSAASFPLLDYADDGGAVGAVLEGRSTDVFKMLCNIMEETRRLRQMQEQASRQHRQRAVEAKRVSESGKQLDDATDSITVLNFTPTAVSISWETRRKLEEGLQPILHPLHAVPIDEHTSASCTNAGSMYGIRFEGLTVDESIPIPKDICFMFSFGSLPFQTIGPIRAVAVDKSLHVSTFKLYEGKQRGGMIWYEPFEVANNPFLHKHKQRDNAILYVHIYNALTMFYVCSANVRLSEFRRPYNAESARIPKDLVVYRDLSFTEIQVPSKVLPVVRDAGSLHVTLFCICTGQPLPKQSENRVVEPLKVSRVVVARKLPHTNLMEAKHHPQQEATRQGLMTTANDAASEQQAVHSGPETGGVTGVPYPGAQPLVGSTTGLKQHGPTAGVDFSTASSVPDNDMHWRRAQYIKQLYANGIQSSKVHLGARPQDADCEFKLRYLEKQRDELKSKKIGEALMERLTVHHYISVASFRPEQVSVTFQNPFAQGLQFTVEVDPAATDALDVLSCPTVHLGPREHADILFVVRLNQQRNTYAMDSRSASVDVEGEQVNLRAFVYTPTHEAVRIIDVHANVGPPCVDRRYEVYGPSGSRVTKKIFSRFFSSSAFSVSSERDKLLSTMRDACLHVSIASDETTVEPNVVLDPITQSSVTVWEEVTIHTTIPRDCNEQRVEYLTLFEDEKLSKALETWELSIFASQTVTTRELMFGQTTAVALPSEGVEAIYCSDPRMRVEQREGLYMMHLRPHEVGTQHLLLHSLTSNHLAKTLVTVPTVYPTPTYTQTIELSVEEANAPILRRLHFVNVCLSEDMFTVHHNYKYQLHVQPKTFVLAPQDTQVITLHMSMLRLPEGQLEGRWPMWIFINNSADKTVESYLLHVVLRARHVLD</sequence>
<evidence type="ECO:0000256" key="1">
    <source>
        <dbReference type="SAM" id="MobiDB-lite"/>
    </source>
</evidence>
<comment type="caution">
    <text evidence="2">The sequence shown here is derived from an EMBL/GenBank/DDBJ whole genome shotgun (WGS) entry which is preliminary data.</text>
</comment>
<protein>
    <recommendedName>
        <fullName evidence="4">Nephrocystin-4</fullName>
    </recommendedName>
</protein>
<dbReference type="InterPro" id="IPR029775">
    <property type="entry name" value="NPHP4"/>
</dbReference>
<keyword evidence="3" id="KW-1185">Reference proteome</keyword>
<feature type="compositionally biased region" description="Basic and acidic residues" evidence="1">
    <location>
        <begin position="528"/>
        <end position="539"/>
    </location>
</feature>
<gene>
    <name evidence="2" type="ORF">TEOVI_000223900</name>
</gene>
<feature type="region of interest" description="Disordered" evidence="1">
    <location>
        <begin position="520"/>
        <end position="539"/>
    </location>
</feature>
<dbReference type="GO" id="GO:0005856">
    <property type="term" value="C:cytoskeleton"/>
    <property type="evidence" value="ECO:0007669"/>
    <property type="project" value="InterPro"/>
</dbReference>
<feature type="region of interest" description="Disordered" evidence="1">
    <location>
        <begin position="404"/>
        <end position="427"/>
    </location>
</feature>
<evidence type="ECO:0000313" key="3">
    <source>
        <dbReference type="Proteomes" id="UP000195570"/>
    </source>
</evidence>
<dbReference type="PANTHER" id="PTHR31043">
    <property type="entry name" value="NEPHROCYSTIN-4"/>
    <property type="match status" value="1"/>
</dbReference>
<dbReference type="GeneID" id="92376179"/>
<dbReference type="GO" id="GO:0097730">
    <property type="term" value="C:non-motile cilium"/>
    <property type="evidence" value="ECO:0007669"/>
    <property type="project" value="InterPro"/>
</dbReference>
<dbReference type="RefSeq" id="XP_067081438.1">
    <property type="nucleotide sequence ID" value="XM_067225337.1"/>
</dbReference>
<proteinExistence type="predicted"/>
<dbReference type="PANTHER" id="PTHR31043:SF3">
    <property type="entry name" value="NEPHROCYSTIN-4"/>
    <property type="match status" value="1"/>
</dbReference>
<name>A0A1G4IF03_TRYEQ</name>